<dbReference type="Gene3D" id="1.10.10.10">
    <property type="entry name" value="Winged helix-like DNA-binding domain superfamily/Winged helix DNA-binding domain"/>
    <property type="match status" value="1"/>
</dbReference>
<evidence type="ECO:0000259" key="8">
    <source>
        <dbReference type="Pfam" id="PF23559"/>
    </source>
</evidence>
<dbReference type="Pfam" id="PF18052">
    <property type="entry name" value="Rx_N"/>
    <property type="match status" value="1"/>
</dbReference>
<dbReference type="AlphaFoldDB" id="A0A218XC66"/>
<organism evidence="10 11">
    <name type="scientific">Punica granatum</name>
    <name type="common">Pomegranate</name>
    <dbReference type="NCBI Taxonomy" id="22663"/>
    <lineage>
        <taxon>Eukaryota</taxon>
        <taxon>Viridiplantae</taxon>
        <taxon>Streptophyta</taxon>
        <taxon>Embryophyta</taxon>
        <taxon>Tracheophyta</taxon>
        <taxon>Spermatophyta</taxon>
        <taxon>Magnoliopsida</taxon>
        <taxon>eudicotyledons</taxon>
        <taxon>Gunneridae</taxon>
        <taxon>Pentapetalae</taxon>
        <taxon>rosids</taxon>
        <taxon>malvids</taxon>
        <taxon>Myrtales</taxon>
        <taxon>Lythraceae</taxon>
        <taxon>Punica</taxon>
    </lineage>
</organism>
<dbReference type="InterPro" id="IPR058922">
    <property type="entry name" value="WHD_DRP"/>
</dbReference>
<feature type="coiled-coil region" evidence="5">
    <location>
        <begin position="66"/>
        <end position="93"/>
    </location>
</feature>
<dbReference type="InterPro" id="IPR027417">
    <property type="entry name" value="P-loop_NTPase"/>
</dbReference>
<dbReference type="InterPro" id="IPR042197">
    <property type="entry name" value="Apaf_helical"/>
</dbReference>
<dbReference type="GO" id="GO:0051707">
    <property type="term" value="P:response to other organism"/>
    <property type="evidence" value="ECO:0007669"/>
    <property type="project" value="UniProtKB-ARBA"/>
</dbReference>
<keyword evidence="2" id="KW-0547">Nucleotide-binding</keyword>
<dbReference type="GO" id="GO:0006952">
    <property type="term" value="P:defense response"/>
    <property type="evidence" value="ECO:0007669"/>
    <property type="project" value="UniProtKB-KW"/>
</dbReference>
<dbReference type="Pfam" id="PF23598">
    <property type="entry name" value="LRR_14"/>
    <property type="match status" value="1"/>
</dbReference>
<keyword evidence="12" id="KW-1185">Reference proteome</keyword>
<keyword evidence="1" id="KW-0677">Repeat</keyword>
<dbReference type="InterPro" id="IPR038005">
    <property type="entry name" value="RX-like_CC"/>
</dbReference>
<evidence type="ECO:0000256" key="2">
    <source>
        <dbReference type="ARBA" id="ARBA00022741"/>
    </source>
</evidence>
<dbReference type="Pfam" id="PF23559">
    <property type="entry name" value="WHD_DRP"/>
    <property type="match status" value="1"/>
</dbReference>
<evidence type="ECO:0000313" key="12">
    <source>
        <dbReference type="Proteomes" id="UP000515151"/>
    </source>
</evidence>
<dbReference type="Gene3D" id="3.80.10.10">
    <property type="entry name" value="Ribonuclease Inhibitor"/>
    <property type="match status" value="2"/>
</dbReference>
<reference evidence="12" key="3">
    <citation type="journal article" date="2020" name="Plant Biotechnol. J.">
        <title>The pomegranate (Punica granatum L.) draft genome dissects genetic divergence between soft- and hard-seeded cultivars.</title>
        <authorList>
            <person name="Luo X."/>
            <person name="Li H."/>
            <person name="Wu Z."/>
            <person name="Yao W."/>
            <person name="Zhao P."/>
            <person name="Cao D."/>
            <person name="Yu H."/>
            <person name="Li K."/>
            <person name="Poudel K."/>
            <person name="Zhao D."/>
            <person name="Zhang F."/>
            <person name="Xia X."/>
            <person name="Chen L."/>
            <person name="Wang Q."/>
            <person name="Jing D."/>
            <person name="Cao S."/>
        </authorList>
    </citation>
    <scope>NUCLEOTIDE SEQUENCE [LARGE SCALE GENOMIC DNA]</scope>
</reference>
<accession>A0A218XC66</accession>
<feature type="domain" description="Disease resistance R13L4/SHOC-2-like LRR" evidence="9">
    <location>
        <begin position="568"/>
        <end position="775"/>
    </location>
</feature>
<dbReference type="PRINTS" id="PR00364">
    <property type="entry name" value="DISEASERSIST"/>
</dbReference>
<evidence type="ECO:0000259" key="9">
    <source>
        <dbReference type="Pfam" id="PF23598"/>
    </source>
</evidence>
<dbReference type="Pfam" id="PF00931">
    <property type="entry name" value="NB-ARC"/>
    <property type="match status" value="1"/>
</dbReference>
<dbReference type="Proteomes" id="UP000197138">
    <property type="component" value="Unassembled WGS sequence"/>
</dbReference>
<dbReference type="Gene3D" id="1.10.8.430">
    <property type="entry name" value="Helical domain of apoptotic protease-activating factors"/>
    <property type="match status" value="1"/>
</dbReference>
<evidence type="ECO:0000256" key="1">
    <source>
        <dbReference type="ARBA" id="ARBA00022737"/>
    </source>
</evidence>
<dbReference type="EMBL" id="MTKT01002011">
    <property type="protein sequence ID" value="OWM82306.1"/>
    <property type="molecule type" value="Genomic_DNA"/>
</dbReference>
<dbReference type="PANTHER" id="PTHR36766">
    <property type="entry name" value="PLANT BROAD-SPECTRUM MILDEW RESISTANCE PROTEIN RPW8"/>
    <property type="match status" value="1"/>
</dbReference>
<dbReference type="Gene3D" id="1.20.5.4130">
    <property type="match status" value="1"/>
</dbReference>
<evidence type="ECO:0000256" key="5">
    <source>
        <dbReference type="SAM" id="Coils"/>
    </source>
</evidence>
<evidence type="ECO:0000313" key="10">
    <source>
        <dbReference type="EMBL" id="OWM82306.1"/>
    </source>
</evidence>
<dbReference type="OrthoDB" id="2018467at2759"/>
<gene>
    <name evidence="13" type="primary">LOC116207908</name>
    <name evidence="10" type="ORF">CDL15_Pgr001880</name>
</gene>
<dbReference type="Proteomes" id="UP000515151">
    <property type="component" value="Chromosome 5"/>
</dbReference>
<dbReference type="FunFam" id="3.40.50.300:FF:001091">
    <property type="entry name" value="Probable disease resistance protein At1g61300"/>
    <property type="match status" value="1"/>
</dbReference>
<evidence type="ECO:0000259" key="7">
    <source>
        <dbReference type="Pfam" id="PF18052"/>
    </source>
</evidence>
<dbReference type="GO" id="GO:0005524">
    <property type="term" value="F:ATP binding"/>
    <property type="evidence" value="ECO:0007669"/>
    <property type="project" value="UniProtKB-KW"/>
</dbReference>
<sequence length="858" mass="98026">MAGSILPHIAEKLLDKLASFVVDEVSSAWGVKEEILKLQKTLVAISAVIADAEQREPHEHRLCAWLDDLRDVLDELENALDEFQCEVLRKQIIKRGNLCGKVRYYFSCSNPLAFRFKMGHRIKEIKERLDEITDRKDAFSLNQQTNSHGVSHSIWRETHSHVHLPEVIGRDIDRDAIVERLLCPGMAQNPFVVSIIGIGGLGKTTLAKLVYNDSRVEVHFEKRIWVCVSEDFNLKNILQKIVSHMSPTADQSNNHDLDVELLQANLRGLLKDKKFLLVLDDVWNENRRQWNELADLLYGGTKGSSLIVTTRNSNVVSTVRASYEHKLEGLSRDDCIALIEKHAKVIDPELLEIVSQIVGKCGGVPLVLSALGGMLHSNTDVRHWRSILAKDILSTLQNEDDIIPIIRLSYDHLPPHLKRCCAFCSLFPKDHSFWSVTMRSFWKSAGLIDTPSDTDSQDEECNHYMRELLARSFFQDLEDYGVDFHFRMHDIVHDLALLVAQNECSIANFDTPSIQQTVRHTSFFVNSSNRQVEPLPAVPPFLRKPNRLHTLIFQFYKAGISKELVNACISNCKYLRLLDLKGSNFEVMPRSIDTLKHLRFLSLYGNERIRRLPNSICDLQSLQILWLERCDSLEELPRDMWKLINLEQLSITTRQKSLKSNGIGCLKSLRYLWINRCNNLESLFEGMDTESFTALQGLYIFCCSSLTSIPVNRLNSLNSLEVLSISYCEKLSLSMDGEAVFSLTLREFRFSGFPLMLALPEWVHGSANTLQSLRIHDCQQLEDLPDWLPKLSHLKRLEISECYNISSLPDGMKSLAALQHLEIDACDELGGRCQPNRPDWHKIAHIPEIKINGKKINY</sequence>
<dbReference type="PANTHER" id="PTHR36766:SF61">
    <property type="entry name" value="NB-ARC DOMAIN DISEASE RESISTANCE PROTEIN"/>
    <property type="match status" value="1"/>
</dbReference>
<dbReference type="InterPro" id="IPR036388">
    <property type="entry name" value="WH-like_DNA-bd_sf"/>
</dbReference>
<name>A0A218XC66_PUNGR</name>
<feature type="domain" description="Disease resistance protein winged helix" evidence="8">
    <location>
        <begin position="426"/>
        <end position="496"/>
    </location>
</feature>
<feature type="domain" description="Disease resistance N-terminal" evidence="7">
    <location>
        <begin position="11"/>
        <end position="97"/>
    </location>
</feature>
<dbReference type="RefSeq" id="XP_031396882.1">
    <property type="nucleotide sequence ID" value="XM_031541022.1"/>
</dbReference>
<keyword evidence="3" id="KW-0611">Plant defense</keyword>
<dbReference type="InterPro" id="IPR002182">
    <property type="entry name" value="NB-ARC"/>
</dbReference>
<evidence type="ECO:0000256" key="3">
    <source>
        <dbReference type="ARBA" id="ARBA00022821"/>
    </source>
</evidence>
<evidence type="ECO:0000259" key="6">
    <source>
        <dbReference type="Pfam" id="PF00931"/>
    </source>
</evidence>
<dbReference type="GO" id="GO:0043531">
    <property type="term" value="F:ADP binding"/>
    <property type="evidence" value="ECO:0007669"/>
    <property type="project" value="InterPro"/>
</dbReference>
<reference evidence="13" key="4">
    <citation type="submission" date="2025-04" db="UniProtKB">
        <authorList>
            <consortium name="RefSeq"/>
        </authorList>
    </citation>
    <scope>IDENTIFICATION</scope>
    <source>
        <tissue evidence="13">Leaf</tissue>
    </source>
</reference>
<reference evidence="10" key="2">
    <citation type="submission" date="2017-06" db="EMBL/GenBank/DDBJ databases">
        <title>The pomegranate genome and the genomics of punicalagin biosynthesis.</title>
        <authorList>
            <person name="Xu C."/>
        </authorList>
    </citation>
    <scope>NUCLEOTIDE SEQUENCE [LARGE SCALE GENOMIC DNA]</scope>
    <source>
        <tissue evidence="10">Fresh leaf</tissue>
    </source>
</reference>
<dbReference type="InterPro" id="IPR041118">
    <property type="entry name" value="Rx_N"/>
</dbReference>
<dbReference type="CDD" id="cd14798">
    <property type="entry name" value="RX-CC_like"/>
    <property type="match status" value="1"/>
</dbReference>
<evidence type="ECO:0000313" key="13">
    <source>
        <dbReference type="RefSeq" id="XP_031396882.1"/>
    </source>
</evidence>
<dbReference type="Gene3D" id="3.40.50.300">
    <property type="entry name" value="P-loop containing nucleotide triphosphate hydrolases"/>
    <property type="match status" value="1"/>
</dbReference>
<keyword evidence="5" id="KW-0175">Coiled coil</keyword>
<protein>
    <submittedName>
        <fullName evidence="13">Disease resistance protein RGA1</fullName>
    </submittedName>
</protein>
<feature type="domain" description="NB-ARC" evidence="6">
    <location>
        <begin position="175"/>
        <end position="343"/>
    </location>
</feature>
<dbReference type="InterPro" id="IPR055414">
    <property type="entry name" value="LRR_R13L4/SHOC2-like"/>
</dbReference>
<dbReference type="InterPro" id="IPR032675">
    <property type="entry name" value="LRR_dom_sf"/>
</dbReference>
<keyword evidence="4" id="KW-0067">ATP-binding</keyword>
<evidence type="ECO:0000313" key="11">
    <source>
        <dbReference type="Proteomes" id="UP000197138"/>
    </source>
</evidence>
<evidence type="ECO:0000256" key="4">
    <source>
        <dbReference type="ARBA" id="ARBA00022840"/>
    </source>
</evidence>
<dbReference type="SUPFAM" id="SSF52540">
    <property type="entry name" value="P-loop containing nucleoside triphosphate hydrolases"/>
    <property type="match status" value="1"/>
</dbReference>
<reference evidence="11" key="1">
    <citation type="journal article" date="2017" name="Plant J.">
        <title>The pomegranate (Punica granatum L.) genome and the genomics of punicalagin biosynthesis.</title>
        <authorList>
            <person name="Qin G."/>
            <person name="Xu C."/>
            <person name="Ming R."/>
            <person name="Tang H."/>
            <person name="Guyot R."/>
            <person name="Kramer E.M."/>
            <person name="Hu Y."/>
            <person name="Yi X."/>
            <person name="Qi Y."/>
            <person name="Xu X."/>
            <person name="Gao Z."/>
            <person name="Pan H."/>
            <person name="Jian J."/>
            <person name="Tian Y."/>
            <person name="Yue Z."/>
            <person name="Xu Y."/>
        </authorList>
    </citation>
    <scope>NUCLEOTIDE SEQUENCE [LARGE SCALE GENOMIC DNA]</scope>
    <source>
        <strain evidence="11">cv. Dabenzi</strain>
    </source>
</reference>
<dbReference type="SUPFAM" id="SSF52058">
    <property type="entry name" value="L domain-like"/>
    <property type="match status" value="1"/>
</dbReference>
<dbReference type="GeneID" id="116207908"/>
<proteinExistence type="predicted"/>